<name>A0A1Q8SWK2_9GAMM</name>
<dbReference type="Proteomes" id="UP000186878">
    <property type="component" value="Unassembled WGS sequence"/>
</dbReference>
<dbReference type="RefSeq" id="WP_075568575.1">
    <property type="nucleotide sequence ID" value="NZ_MSDO01000002.1"/>
</dbReference>
<evidence type="ECO:0000313" key="1">
    <source>
        <dbReference type="EMBL" id="OLO05831.1"/>
    </source>
</evidence>
<reference evidence="1 2" key="1">
    <citation type="submission" date="2016-12" db="EMBL/GenBank/DDBJ databases">
        <title>Draft genome sequences of strains Salinicola socius SMB35, Salinicola sp. MH3R3-1 and Chromohalobacter sp. SMB17 from the Verkhnekamsk potash mining region of Russia.</title>
        <authorList>
            <person name="Mavrodi D.V."/>
            <person name="Olsson B.E."/>
            <person name="Korsakova E.S."/>
            <person name="Pyankova A."/>
            <person name="Mavrodi O.V."/>
            <person name="Plotnikova E.G."/>
        </authorList>
    </citation>
    <scope>NUCLEOTIDE SEQUENCE [LARGE SCALE GENOMIC DNA]</scope>
    <source>
        <strain evidence="1 2">SMB35</strain>
    </source>
</reference>
<dbReference type="EMBL" id="MSDO01000002">
    <property type="protein sequence ID" value="OLO05831.1"/>
    <property type="molecule type" value="Genomic_DNA"/>
</dbReference>
<accession>A0A1Q8SWK2</accession>
<proteinExistence type="predicted"/>
<sequence length="62" mass="7495">MIITVGEFRKLLEEYDDELELSFSGLEYHRLGRRGDKHLEVEFEEKIFKDKLGHTKIFDEKH</sequence>
<comment type="caution">
    <text evidence="1">The sequence shown here is derived from an EMBL/GenBank/DDBJ whole genome shotgun (WGS) entry which is preliminary data.</text>
</comment>
<organism evidence="1 2">
    <name type="scientific">Salinicola socius</name>
    <dbReference type="NCBI Taxonomy" id="404433"/>
    <lineage>
        <taxon>Bacteria</taxon>
        <taxon>Pseudomonadati</taxon>
        <taxon>Pseudomonadota</taxon>
        <taxon>Gammaproteobacteria</taxon>
        <taxon>Oceanospirillales</taxon>
        <taxon>Halomonadaceae</taxon>
        <taxon>Salinicola</taxon>
    </lineage>
</organism>
<dbReference type="OrthoDB" id="6183593at2"/>
<keyword evidence="2" id="KW-1185">Reference proteome</keyword>
<protein>
    <submittedName>
        <fullName evidence="1">Uncharacterized protein</fullName>
    </submittedName>
</protein>
<evidence type="ECO:0000313" key="2">
    <source>
        <dbReference type="Proteomes" id="UP000186878"/>
    </source>
</evidence>
<dbReference type="AlphaFoldDB" id="A0A1Q8SWK2"/>
<gene>
    <name evidence="1" type="ORF">BTW07_02500</name>
</gene>